<evidence type="ECO:0000256" key="2">
    <source>
        <dbReference type="ARBA" id="ARBA00007401"/>
    </source>
</evidence>
<dbReference type="InterPro" id="IPR017853">
    <property type="entry name" value="GH"/>
</dbReference>
<comment type="similarity">
    <text evidence="2">Belongs to the glycosyl hydrolase 2 family.</text>
</comment>
<keyword evidence="4" id="KW-0378">Hydrolase</keyword>
<gene>
    <name evidence="10" type="ORF">HZI73_10840</name>
</gene>
<evidence type="ECO:0000256" key="5">
    <source>
        <dbReference type="ARBA" id="ARBA00023180"/>
    </source>
</evidence>
<keyword evidence="5" id="KW-0325">Glycoprotein</keyword>
<evidence type="ECO:0000313" key="11">
    <source>
        <dbReference type="Proteomes" id="UP000683246"/>
    </source>
</evidence>
<dbReference type="EMBL" id="CP058649">
    <property type="protein sequence ID" value="QUI22754.1"/>
    <property type="molecule type" value="Genomic_DNA"/>
</dbReference>
<dbReference type="Pfam" id="PF22666">
    <property type="entry name" value="Glyco_hydro_2_N2"/>
    <property type="match status" value="1"/>
</dbReference>
<evidence type="ECO:0000259" key="9">
    <source>
        <dbReference type="Pfam" id="PF22666"/>
    </source>
</evidence>
<dbReference type="SUPFAM" id="SSF49303">
    <property type="entry name" value="beta-Galactosidase/glucuronidase domain"/>
    <property type="match status" value="2"/>
</dbReference>
<dbReference type="SUPFAM" id="SSF49785">
    <property type="entry name" value="Galactose-binding domain-like"/>
    <property type="match status" value="1"/>
</dbReference>
<dbReference type="RefSeq" id="WP_212698249.1">
    <property type="nucleotide sequence ID" value="NZ_CP058649.1"/>
</dbReference>
<dbReference type="PANTHER" id="PTHR43730:SF1">
    <property type="entry name" value="BETA-MANNOSIDASE"/>
    <property type="match status" value="1"/>
</dbReference>
<evidence type="ECO:0000256" key="1">
    <source>
        <dbReference type="ARBA" id="ARBA00000829"/>
    </source>
</evidence>
<dbReference type="InterPro" id="IPR013783">
    <property type="entry name" value="Ig-like_fold"/>
</dbReference>
<dbReference type="GO" id="GO:0005975">
    <property type="term" value="P:carbohydrate metabolic process"/>
    <property type="evidence" value="ECO:0007669"/>
    <property type="project" value="InterPro"/>
</dbReference>
<dbReference type="Gene3D" id="2.60.40.10">
    <property type="entry name" value="Immunoglobulins"/>
    <property type="match status" value="2"/>
</dbReference>
<accession>A0A8J8SGU5</accession>
<dbReference type="GO" id="GO:0006516">
    <property type="term" value="P:glycoprotein catabolic process"/>
    <property type="evidence" value="ECO:0007669"/>
    <property type="project" value="TreeGrafter"/>
</dbReference>
<dbReference type="InterPro" id="IPR054593">
    <property type="entry name" value="Beta-mannosidase-like_N2"/>
</dbReference>
<evidence type="ECO:0000256" key="3">
    <source>
        <dbReference type="ARBA" id="ARBA00012754"/>
    </source>
</evidence>
<dbReference type="Pfam" id="PF17753">
    <property type="entry name" value="Ig_mannosidase"/>
    <property type="match status" value="1"/>
</dbReference>
<reference evidence="10" key="1">
    <citation type="submission" date="2020-07" db="EMBL/GenBank/DDBJ databases">
        <title>Vallitalea pronyensis genome.</title>
        <authorList>
            <person name="Postec A."/>
        </authorList>
    </citation>
    <scope>NUCLEOTIDE SEQUENCE</scope>
    <source>
        <strain evidence="10">FatNI3</strain>
    </source>
</reference>
<dbReference type="InterPro" id="IPR050887">
    <property type="entry name" value="Beta-mannosidase_GH2"/>
</dbReference>
<comment type="catalytic activity">
    <reaction evidence="1">
        <text>Hydrolysis of terminal, non-reducing beta-D-mannose residues in beta-D-mannosides.</text>
        <dbReference type="EC" id="3.2.1.25"/>
    </reaction>
</comment>
<dbReference type="InterPro" id="IPR036156">
    <property type="entry name" value="Beta-gal/glucu_dom_sf"/>
</dbReference>
<dbReference type="Proteomes" id="UP000683246">
    <property type="component" value="Chromosome"/>
</dbReference>
<dbReference type="KEGG" id="vpy:HZI73_10840"/>
<dbReference type="InterPro" id="IPR008979">
    <property type="entry name" value="Galactose-bd-like_sf"/>
</dbReference>
<dbReference type="SUPFAM" id="SSF51445">
    <property type="entry name" value="(Trans)glycosidases"/>
    <property type="match status" value="1"/>
</dbReference>
<protein>
    <recommendedName>
        <fullName evidence="3">beta-mannosidase</fullName>
        <ecNumber evidence="3">3.2.1.25</ecNumber>
    </recommendedName>
</protein>
<dbReference type="Pfam" id="PF00703">
    <property type="entry name" value="Glyco_hydro_2"/>
    <property type="match status" value="1"/>
</dbReference>
<dbReference type="InterPro" id="IPR006102">
    <property type="entry name" value="Ig-like_GH2"/>
</dbReference>
<dbReference type="InterPro" id="IPR041625">
    <property type="entry name" value="Beta-mannosidase_Ig"/>
</dbReference>
<dbReference type="PANTHER" id="PTHR43730">
    <property type="entry name" value="BETA-MANNOSIDASE"/>
    <property type="match status" value="1"/>
</dbReference>
<name>A0A8J8SGU5_9FIRM</name>
<dbReference type="Gene3D" id="2.60.120.260">
    <property type="entry name" value="Galactose-binding domain-like"/>
    <property type="match status" value="1"/>
</dbReference>
<evidence type="ECO:0000256" key="6">
    <source>
        <dbReference type="ARBA" id="ARBA00023295"/>
    </source>
</evidence>
<dbReference type="GO" id="GO:0004567">
    <property type="term" value="F:beta-mannosidase activity"/>
    <property type="evidence" value="ECO:0007669"/>
    <property type="project" value="UniProtKB-EC"/>
</dbReference>
<keyword evidence="11" id="KW-1185">Reference proteome</keyword>
<dbReference type="Gene3D" id="3.20.20.80">
    <property type="entry name" value="Glycosidases"/>
    <property type="match status" value="1"/>
</dbReference>
<evidence type="ECO:0000259" key="7">
    <source>
        <dbReference type="Pfam" id="PF00703"/>
    </source>
</evidence>
<keyword evidence="6" id="KW-0326">Glycosidase</keyword>
<dbReference type="AlphaFoldDB" id="A0A8J8SGU5"/>
<proteinExistence type="inferred from homology"/>
<dbReference type="EC" id="3.2.1.25" evidence="3"/>
<sequence length="834" mass="97045">MKKIQNINEHWKLFGTAMACDYKDAFIDMKRGKVEVYDVCLPCDVHMPLIQAGVIKDPVESTYSQDSLWIEDKAWWFYRDFALSYEDLSNFMNIKLSLDKLDMDGQVYVNGKFIGQHRSAHYPFEKDIKYRLVPGNNRIAVRLTTGFETIEDERVDVIRDKVIPCGNRGDHRRAFSRKPQYCSGWDWMERIMTCGMNGDAYVIMEKEVSITHLIVSTNKLMTEKPAMAHLKVKVELDNHELVATRISNLRLSINFDKEVMATVDQELILRGGYNCYETEITIDEAQLWWPNGYGDQPLYTITAEIDSDTYTTKFGIRTIELNQNPIDDENRMFSFKVNGIDIFAKGSNWVPSDAIYARVSHDKYKVLIEECALQNNNMLRIWGGGIYEPDIFYDLCDAYGILIWHDFMYACSVYPEYEKWFMEESKNEAEYQTNRLVNHPSMALWCGNNEMHWIYGEEAAFKLSEEEMKTTLHNIYNYMLPEIVEKNVPKGLYWNSSPYGGEVASSENMGDNHIWPSWRHEHPVFEDYATYDQRETKFMSEYGYLGPCKLETIKQYCDTDKVIHYKEGDYKYHSHYFDKDYTKGMVAKGIAMQYGLDKELSMEAYLLLGGLAQGKLLEYSLEAFRSKCHCSGALLWMYNDAWGEEGWTTIDYYLNRKISYHYVRRAFSPVKLIMKVVGDELRLIGINETSEAVSFDCEIGFVTYDGQKNVEVKRYSLGKHTRHVIDVMPYVKRTKEGLYYGMPLNCPIVDPVILTDYYVKELPVLDSQLSYEVEGNKIKVSSTSFAHGVHFNLPVHIRLSDEYFDLLPGECREIFFEGVDAERLDTLSIHCYGQ</sequence>
<evidence type="ECO:0000313" key="10">
    <source>
        <dbReference type="EMBL" id="QUI22754.1"/>
    </source>
</evidence>
<evidence type="ECO:0000256" key="4">
    <source>
        <dbReference type="ARBA" id="ARBA00022801"/>
    </source>
</evidence>
<dbReference type="FunFam" id="3.20.20.80:FF:000050">
    <property type="entry name" value="Beta-mannosidase B"/>
    <property type="match status" value="1"/>
</dbReference>
<evidence type="ECO:0000259" key="8">
    <source>
        <dbReference type="Pfam" id="PF17753"/>
    </source>
</evidence>
<organism evidence="10 11">
    <name type="scientific">Vallitalea pronyensis</name>
    <dbReference type="NCBI Taxonomy" id="1348613"/>
    <lineage>
        <taxon>Bacteria</taxon>
        <taxon>Bacillati</taxon>
        <taxon>Bacillota</taxon>
        <taxon>Clostridia</taxon>
        <taxon>Lachnospirales</taxon>
        <taxon>Vallitaleaceae</taxon>
        <taxon>Vallitalea</taxon>
    </lineage>
</organism>
<feature type="domain" description="Beta-mannosidase Ig-fold" evidence="8">
    <location>
        <begin position="763"/>
        <end position="818"/>
    </location>
</feature>
<feature type="domain" description="Glycoside hydrolase family 2 immunoglobulin-like beta-sandwich" evidence="7">
    <location>
        <begin position="223"/>
        <end position="317"/>
    </location>
</feature>
<feature type="domain" description="Beta-mannosidase-like galactose-binding" evidence="9">
    <location>
        <begin position="35"/>
        <end position="196"/>
    </location>
</feature>